<comment type="caution">
    <text evidence="3">The sequence shown here is derived from an EMBL/GenBank/DDBJ whole genome shotgun (WGS) entry which is preliminary data.</text>
</comment>
<dbReference type="SMART" id="SM00740">
    <property type="entry name" value="PASTA"/>
    <property type="match status" value="1"/>
</dbReference>
<dbReference type="Pfam" id="PF03793">
    <property type="entry name" value="PASTA"/>
    <property type="match status" value="1"/>
</dbReference>
<organism evidence="3 4">
    <name type="scientific">Paenarthrobacter aromaticivorans</name>
    <dbReference type="NCBI Taxonomy" id="2849150"/>
    <lineage>
        <taxon>Bacteria</taxon>
        <taxon>Bacillati</taxon>
        <taxon>Actinomycetota</taxon>
        <taxon>Actinomycetes</taxon>
        <taxon>Micrococcales</taxon>
        <taxon>Micrococcaceae</taxon>
        <taxon>Paenarthrobacter</taxon>
    </lineage>
</organism>
<evidence type="ECO:0000313" key="3">
    <source>
        <dbReference type="EMBL" id="MBU8868631.1"/>
    </source>
</evidence>
<keyword evidence="1" id="KW-0812">Transmembrane</keyword>
<dbReference type="InterPro" id="IPR005543">
    <property type="entry name" value="PASTA_dom"/>
</dbReference>
<evidence type="ECO:0000313" key="4">
    <source>
        <dbReference type="Proteomes" id="UP000824166"/>
    </source>
</evidence>
<feature type="transmembrane region" description="Helical" evidence="1">
    <location>
        <begin position="126"/>
        <end position="148"/>
    </location>
</feature>
<keyword evidence="1" id="KW-1133">Transmembrane helix</keyword>
<dbReference type="CDD" id="cd06577">
    <property type="entry name" value="PASTA_pknB"/>
    <property type="match status" value="1"/>
</dbReference>
<feature type="domain" description="PASTA" evidence="2">
    <location>
        <begin position="150"/>
        <end position="212"/>
    </location>
</feature>
<sequence>MTAITMTLSSPDVVLNDGKGSLTASVTNGSTTSERVVLGAFPGQVTNPPSKTYTTIPNPLRTIAGGATEQYVVNFDTAGASEGSYPVKLIAYSADDAPEDYADQAHVVTLTVPTAEKQKPKPGFPWLWVIIGGVVLLAVIGVILYFMFKDANVPDVKTKPQAEAVKIVTDAGFKAATTEIESASPEGTVVNQSPAGGEKVGRGSTVNLEIAVPVKATVPSVLGSRIETARNAFQTAQLQLDFTQGSACQSSPPLSLVRCVVVGVNPDVGTKVNVNALVLVRTELRSSIIVDPVNICLSNPQLCEVRLNP</sequence>
<dbReference type="RefSeq" id="WP_216926753.1">
    <property type="nucleotide sequence ID" value="NZ_JAHOPC010000016.1"/>
</dbReference>
<gene>
    <name evidence="3" type="ORF">KSW38_20270</name>
</gene>
<evidence type="ECO:0000256" key="1">
    <source>
        <dbReference type="SAM" id="Phobius"/>
    </source>
</evidence>
<evidence type="ECO:0000259" key="2">
    <source>
        <dbReference type="PROSITE" id="PS51178"/>
    </source>
</evidence>
<name>A0ABS6IA86_9MICC</name>
<dbReference type="EMBL" id="JAHOPC010000016">
    <property type="protein sequence ID" value="MBU8868631.1"/>
    <property type="molecule type" value="Genomic_DNA"/>
</dbReference>
<proteinExistence type="predicted"/>
<keyword evidence="1" id="KW-0472">Membrane</keyword>
<accession>A0ABS6IA86</accession>
<protein>
    <submittedName>
        <fullName evidence="3">PASTA domain-containing protein</fullName>
    </submittedName>
</protein>
<reference evidence="3 4" key="1">
    <citation type="submission" date="2021-06" db="EMBL/GenBank/DDBJ databases">
        <authorList>
            <person name="Jeong J.W."/>
        </authorList>
    </citation>
    <scope>NUCLEOTIDE SEQUENCE [LARGE SCALE GENOMIC DNA]</scope>
    <source>
        <strain evidence="3 4">MMS21-TAE1-1</strain>
    </source>
</reference>
<keyword evidence="4" id="KW-1185">Reference proteome</keyword>
<dbReference type="Proteomes" id="UP000824166">
    <property type="component" value="Unassembled WGS sequence"/>
</dbReference>
<dbReference type="PROSITE" id="PS51178">
    <property type="entry name" value="PASTA"/>
    <property type="match status" value="1"/>
</dbReference>